<feature type="domain" description="ABC transporter" evidence="9">
    <location>
        <begin position="380"/>
        <end position="615"/>
    </location>
</feature>
<dbReference type="InterPro" id="IPR036640">
    <property type="entry name" value="ABC1_TM_sf"/>
</dbReference>
<evidence type="ECO:0000256" key="7">
    <source>
        <dbReference type="ARBA" id="ARBA00023136"/>
    </source>
</evidence>
<feature type="domain" description="ABC transmembrane type-1" evidence="10">
    <location>
        <begin position="59"/>
        <end position="346"/>
    </location>
</feature>
<keyword evidence="6" id="KW-1133">Transmembrane helix</keyword>
<dbReference type="InterPro" id="IPR017871">
    <property type="entry name" value="ABC_transporter-like_CS"/>
</dbReference>
<dbReference type="SUPFAM" id="SSF52540">
    <property type="entry name" value="P-loop containing nucleoside triphosphate hydrolases"/>
    <property type="match status" value="1"/>
</dbReference>
<evidence type="ECO:0000256" key="6">
    <source>
        <dbReference type="ARBA" id="ARBA00022989"/>
    </source>
</evidence>
<dbReference type="SMART" id="SM00382">
    <property type="entry name" value="AAA"/>
    <property type="match status" value="1"/>
</dbReference>
<keyword evidence="2" id="KW-0813">Transport</keyword>
<gene>
    <name evidence="11" type="ORF">LIPSTDRAFT_5820</name>
</gene>
<evidence type="ECO:0000256" key="8">
    <source>
        <dbReference type="ARBA" id="ARBA00024363"/>
    </source>
</evidence>
<keyword evidence="12" id="KW-1185">Reference proteome</keyword>
<keyword evidence="3" id="KW-0812">Transmembrane</keyword>
<dbReference type="GO" id="GO:0000041">
    <property type="term" value="P:transition metal ion transport"/>
    <property type="evidence" value="ECO:0007669"/>
    <property type="project" value="UniProtKB-ARBA"/>
</dbReference>
<dbReference type="OrthoDB" id="6500128at2759"/>
<dbReference type="AlphaFoldDB" id="A0A1E3PY27"/>
<dbReference type="InterPro" id="IPR011527">
    <property type="entry name" value="ABC1_TM_dom"/>
</dbReference>
<dbReference type="Pfam" id="PF00664">
    <property type="entry name" value="ABC_membrane"/>
    <property type="match status" value="1"/>
</dbReference>
<evidence type="ECO:0000313" key="12">
    <source>
        <dbReference type="Proteomes" id="UP000094385"/>
    </source>
</evidence>
<comment type="similarity">
    <text evidence="8">Belongs to the ABC transporter superfamily. ABCB family. Heavy Metal importer (TC 3.A.1.210) subfamily.</text>
</comment>
<dbReference type="CDD" id="cd03253">
    <property type="entry name" value="ABCC_ATM1_transporter"/>
    <property type="match status" value="1"/>
</dbReference>
<dbReference type="InterPro" id="IPR039421">
    <property type="entry name" value="Type_1_exporter"/>
</dbReference>
<evidence type="ECO:0000259" key="9">
    <source>
        <dbReference type="PROSITE" id="PS50893"/>
    </source>
</evidence>
<dbReference type="PANTHER" id="PTHR24221">
    <property type="entry name" value="ATP-BINDING CASSETTE SUB-FAMILY B"/>
    <property type="match status" value="1"/>
</dbReference>
<evidence type="ECO:0000259" key="10">
    <source>
        <dbReference type="PROSITE" id="PS50929"/>
    </source>
</evidence>
<dbReference type="PROSITE" id="PS00211">
    <property type="entry name" value="ABC_TRANSPORTER_1"/>
    <property type="match status" value="1"/>
</dbReference>
<dbReference type="GO" id="GO:0005774">
    <property type="term" value="C:vacuolar membrane"/>
    <property type="evidence" value="ECO:0007669"/>
    <property type="project" value="TreeGrafter"/>
</dbReference>
<dbReference type="STRING" id="675824.A0A1E3PY27"/>
<comment type="subcellular location">
    <subcellularLocation>
        <location evidence="1">Membrane</location>
        <topology evidence="1">Multi-pass membrane protein</topology>
    </subcellularLocation>
</comment>
<dbReference type="CDD" id="cd18583">
    <property type="entry name" value="ABC_6TM_HMT1"/>
    <property type="match status" value="1"/>
</dbReference>
<keyword evidence="4" id="KW-0547">Nucleotide-binding</keyword>
<dbReference type="PROSITE" id="PS50929">
    <property type="entry name" value="ABC_TM1F"/>
    <property type="match status" value="1"/>
</dbReference>
<evidence type="ECO:0000256" key="5">
    <source>
        <dbReference type="ARBA" id="ARBA00022840"/>
    </source>
</evidence>
<evidence type="ECO:0000256" key="2">
    <source>
        <dbReference type="ARBA" id="ARBA00022448"/>
    </source>
</evidence>
<evidence type="ECO:0000256" key="1">
    <source>
        <dbReference type="ARBA" id="ARBA00004141"/>
    </source>
</evidence>
<accession>A0A1E3PY27</accession>
<keyword evidence="7" id="KW-0472">Membrane</keyword>
<dbReference type="InterPro" id="IPR003593">
    <property type="entry name" value="AAA+_ATPase"/>
</dbReference>
<dbReference type="Gene3D" id="1.20.1560.10">
    <property type="entry name" value="ABC transporter type 1, transmembrane domain"/>
    <property type="match status" value="1"/>
</dbReference>
<dbReference type="InterPro" id="IPR003439">
    <property type="entry name" value="ABC_transporter-like_ATP-bd"/>
</dbReference>
<dbReference type="InterPro" id="IPR027417">
    <property type="entry name" value="P-loop_NTPase"/>
</dbReference>
<evidence type="ECO:0008006" key="13">
    <source>
        <dbReference type="Google" id="ProtNLM"/>
    </source>
</evidence>
<dbReference type="Pfam" id="PF00005">
    <property type="entry name" value="ABC_tran"/>
    <property type="match status" value="1"/>
</dbReference>
<protein>
    <recommendedName>
        <fullName evidence="13">ABC transporter domain-containing protein</fullName>
    </recommendedName>
</protein>
<dbReference type="GO" id="GO:0016887">
    <property type="term" value="F:ATP hydrolysis activity"/>
    <property type="evidence" value="ECO:0007669"/>
    <property type="project" value="InterPro"/>
</dbReference>
<dbReference type="Proteomes" id="UP000094385">
    <property type="component" value="Unassembled WGS sequence"/>
</dbReference>
<dbReference type="Gene3D" id="3.40.50.300">
    <property type="entry name" value="P-loop containing nucleotide triphosphate hydrolases"/>
    <property type="match status" value="1"/>
</dbReference>
<evidence type="ECO:0000256" key="3">
    <source>
        <dbReference type="ARBA" id="ARBA00022692"/>
    </source>
</evidence>
<evidence type="ECO:0000313" key="11">
    <source>
        <dbReference type="EMBL" id="ODQ70353.1"/>
    </source>
</evidence>
<keyword evidence="5" id="KW-0067">ATP-binding</keyword>
<name>A0A1E3PY27_LIPST</name>
<reference evidence="11 12" key="1">
    <citation type="journal article" date="2016" name="Proc. Natl. Acad. Sci. U.S.A.">
        <title>Comparative genomics of biotechnologically important yeasts.</title>
        <authorList>
            <person name="Riley R."/>
            <person name="Haridas S."/>
            <person name="Wolfe K.H."/>
            <person name="Lopes M.R."/>
            <person name="Hittinger C.T."/>
            <person name="Goeker M."/>
            <person name="Salamov A.A."/>
            <person name="Wisecaver J.H."/>
            <person name="Long T.M."/>
            <person name="Calvey C.H."/>
            <person name="Aerts A.L."/>
            <person name="Barry K.W."/>
            <person name="Choi C."/>
            <person name="Clum A."/>
            <person name="Coughlan A.Y."/>
            <person name="Deshpande S."/>
            <person name="Douglass A.P."/>
            <person name="Hanson S.J."/>
            <person name="Klenk H.-P."/>
            <person name="LaButti K.M."/>
            <person name="Lapidus A."/>
            <person name="Lindquist E.A."/>
            <person name="Lipzen A.M."/>
            <person name="Meier-Kolthoff J.P."/>
            <person name="Ohm R.A."/>
            <person name="Otillar R.P."/>
            <person name="Pangilinan J.L."/>
            <person name="Peng Y."/>
            <person name="Rokas A."/>
            <person name="Rosa C.A."/>
            <person name="Scheuner C."/>
            <person name="Sibirny A.A."/>
            <person name="Slot J.C."/>
            <person name="Stielow J.B."/>
            <person name="Sun H."/>
            <person name="Kurtzman C.P."/>
            <person name="Blackwell M."/>
            <person name="Grigoriev I.V."/>
            <person name="Jeffries T.W."/>
        </authorList>
    </citation>
    <scope>NUCLEOTIDE SEQUENCE [LARGE SCALE GENOMIC DNA]</scope>
    <source>
        <strain evidence="11 12">NRRL Y-11557</strain>
    </source>
</reference>
<dbReference type="SUPFAM" id="SSF90123">
    <property type="entry name" value="ABC transporter transmembrane region"/>
    <property type="match status" value="1"/>
</dbReference>
<dbReference type="EMBL" id="KV454300">
    <property type="protein sequence ID" value="ODQ70353.1"/>
    <property type="molecule type" value="Genomic_DNA"/>
</dbReference>
<dbReference type="FunFam" id="3.40.50.300:FF:000186">
    <property type="entry name" value="ATP-binding cassette sub-family B member 7, mitochondrial"/>
    <property type="match status" value="1"/>
</dbReference>
<dbReference type="GO" id="GO:0140359">
    <property type="term" value="F:ABC-type transporter activity"/>
    <property type="evidence" value="ECO:0007669"/>
    <property type="project" value="InterPro"/>
</dbReference>
<dbReference type="PANTHER" id="PTHR24221:SF651">
    <property type="entry name" value="HEAVY METAL TOLERANCE PROTEIN"/>
    <property type="match status" value="1"/>
</dbReference>
<organism evidence="11 12">
    <name type="scientific">Lipomyces starkeyi NRRL Y-11557</name>
    <dbReference type="NCBI Taxonomy" id="675824"/>
    <lineage>
        <taxon>Eukaryota</taxon>
        <taxon>Fungi</taxon>
        <taxon>Dikarya</taxon>
        <taxon>Ascomycota</taxon>
        <taxon>Saccharomycotina</taxon>
        <taxon>Lipomycetes</taxon>
        <taxon>Lipomycetales</taxon>
        <taxon>Lipomycetaceae</taxon>
        <taxon>Lipomyces</taxon>
    </lineage>
</organism>
<dbReference type="PROSITE" id="PS50893">
    <property type="entry name" value="ABC_TRANSPORTER_2"/>
    <property type="match status" value="1"/>
</dbReference>
<sequence>MGRKGFVGSKHFDETERLKKSQNVKKAYTNTWSDYVKYFVRFFPYVWPYNNRKLQLHIVLCMLIIVTQRVVNILVPYQLGKVTDQLSTETGRKAGIPWSRIALYLCLRYMQGSGSILGFIQGRLWMAVSQYSYRSLSVLGFEHVLGLGLDFHLSQRSSEIVSTLDKSHAITSFVEKITFQMVPMLIDMTLAIGYFVVTMDRYYAMVVICIATAYVWASTKLSQKRVENKRRLVRNSIVEYGIKVDSITAYETVKYFSAKDYEMERYVDAIEATQAAELKYQSSHHLVNLVQNSVFTVGLLFSCVFSAYQVSKGIQMVGTFVSLLTYMAQLQHPLDQFTNFLRSTQDNLISAERMISVLEQEPTVADKPGAKELKVARGVINFNNVSFRYEEKHKPAIHNLTLNCPAGSTVAFVGESGGGKSTIFRLLFRFYDVNSGSIVIDGQDIRDITLKSLGENVGVVPQECALFNDTIMFNLKYAKRDATDEDVYAAAQAASIHDKILRFPDGYNTIVGERGLRLSGGEKQRIAIARAMLKNPAILLLDEATAMLDVDSERHIQMALHELSRNRTTLVIAHRLSTIISADIIVVIHEGRVVEQGSHAELLTLKGRYYSMWEKQVSPTFAEASSDDEVQPKKLNLAKPKSKDMKQAVFINDLALQKM</sequence>
<proteinExistence type="inferred from homology"/>
<dbReference type="GO" id="GO:0005524">
    <property type="term" value="F:ATP binding"/>
    <property type="evidence" value="ECO:0007669"/>
    <property type="project" value="UniProtKB-KW"/>
</dbReference>
<evidence type="ECO:0000256" key="4">
    <source>
        <dbReference type="ARBA" id="ARBA00022741"/>
    </source>
</evidence>